<dbReference type="EMBL" id="CAJNOJ010000007">
    <property type="protein sequence ID" value="CAF0763174.1"/>
    <property type="molecule type" value="Genomic_DNA"/>
</dbReference>
<proteinExistence type="predicted"/>
<dbReference type="OrthoDB" id="9979716at2759"/>
<dbReference type="Pfam" id="PF23070">
    <property type="entry name" value="DUF7043"/>
    <property type="match status" value="1"/>
</dbReference>
<comment type="caution">
    <text evidence="3">The sequence shown here is derived from an EMBL/GenBank/DDBJ whole genome shotgun (WGS) entry which is preliminary data.</text>
</comment>
<dbReference type="Proteomes" id="UP000663852">
    <property type="component" value="Unassembled WGS sequence"/>
</dbReference>
<dbReference type="Gene3D" id="3.40.220.10">
    <property type="entry name" value="Leucine Aminopeptidase, subunit E, domain 1"/>
    <property type="match status" value="1"/>
</dbReference>
<feature type="compositionally biased region" description="Basic and acidic residues" evidence="1">
    <location>
        <begin position="272"/>
        <end position="303"/>
    </location>
</feature>
<evidence type="ECO:0000256" key="1">
    <source>
        <dbReference type="SAM" id="MobiDB-lite"/>
    </source>
</evidence>
<evidence type="ECO:0000313" key="4">
    <source>
        <dbReference type="Proteomes" id="UP000663852"/>
    </source>
</evidence>
<name>A0A813Q7T2_ADIRI</name>
<gene>
    <name evidence="3" type="ORF">EDS130_LOCUS2919</name>
</gene>
<feature type="region of interest" description="Disordered" evidence="1">
    <location>
        <begin position="1"/>
        <end position="36"/>
    </location>
</feature>
<dbReference type="SMART" id="SM00506">
    <property type="entry name" value="A1pp"/>
    <property type="match status" value="1"/>
</dbReference>
<feature type="domain" description="Macro" evidence="2">
    <location>
        <begin position="73"/>
        <end position="258"/>
    </location>
</feature>
<reference evidence="3" key="1">
    <citation type="submission" date="2021-02" db="EMBL/GenBank/DDBJ databases">
        <authorList>
            <person name="Nowell W R."/>
        </authorList>
    </citation>
    <scope>NUCLEOTIDE SEQUENCE</scope>
</reference>
<dbReference type="InterPro" id="IPR055471">
    <property type="entry name" value="DUF7043"/>
</dbReference>
<dbReference type="PROSITE" id="PS51154">
    <property type="entry name" value="MACRO"/>
    <property type="match status" value="1"/>
</dbReference>
<feature type="compositionally biased region" description="Polar residues" evidence="1">
    <location>
        <begin position="357"/>
        <end position="374"/>
    </location>
</feature>
<feature type="compositionally biased region" description="Basic and acidic residues" evidence="1">
    <location>
        <begin position="375"/>
        <end position="389"/>
    </location>
</feature>
<dbReference type="PANTHER" id="PTHR22255:SF9">
    <property type="entry name" value="LP06548P"/>
    <property type="match status" value="1"/>
</dbReference>
<accession>A0A813Q7T2</accession>
<dbReference type="InterPro" id="IPR055472">
    <property type="entry name" value="DUF7044"/>
</dbReference>
<organism evidence="3 4">
    <name type="scientific">Adineta ricciae</name>
    <name type="common">Rotifer</name>
    <dbReference type="NCBI Taxonomy" id="249248"/>
    <lineage>
        <taxon>Eukaryota</taxon>
        <taxon>Metazoa</taxon>
        <taxon>Spiralia</taxon>
        <taxon>Gnathifera</taxon>
        <taxon>Rotifera</taxon>
        <taxon>Eurotatoria</taxon>
        <taxon>Bdelloidea</taxon>
        <taxon>Adinetida</taxon>
        <taxon>Adinetidae</taxon>
        <taxon>Adineta</taxon>
    </lineage>
</organism>
<dbReference type="Pfam" id="PF23071">
    <property type="entry name" value="DUF7044"/>
    <property type="match status" value="1"/>
</dbReference>
<dbReference type="Pfam" id="PF01661">
    <property type="entry name" value="Macro"/>
    <property type="match status" value="1"/>
</dbReference>
<dbReference type="Pfam" id="PF23069">
    <property type="entry name" value="DUF7042"/>
    <property type="match status" value="1"/>
</dbReference>
<dbReference type="InterPro" id="IPR055470">
    <property type="entry name" value="DUF7042"/>
</dbReference>
<sequence length="927" mass="105513">MMASSGADGRSAKSPEVQSDRMTQDHPKSIILEPDHSPYEHRDAVDYWRENQAELEKRYGSYLMAKTKTKKRIPRYYFINNKRTILIILQGDIIQTKVDAVVNAANEHMTGGAGVDGMIHRAAGEKLYSACVAHKQIESGVRLPTGHSRILLSYNMSSTTYYIINTAGPVYNSRKVSQCADQLSSCYKTALDLANLYDLESIGFTAISCGIFGYPANDGADVALQTIDKNAGSLPLVVFVLWDDHIYDAWVKKAEELKFAPFDPVKPASEVLPKEEPETKVEKQTTDESKANDDDFTLKDIKNGDSSTPDTPEITSKDEVASLVDRLPSIPHDSIDSQQTQTVDDDKDAMDVGHGQTLVSQNTMEMANSDSQQGEESKQVPDETKVSDTKDDDDDESKKRRGSNFTFLISRWLTSRHFEPACSLCNMPTAWLGSWYQRGMNSLLNITIDHIDTKGRCIDVHPSEQYYLFNDRINRCTRCLLLIERHKNLLQYRESECSDADDLLNVTSCPNMIAPDAALYTLHRNDAQPQLCPIQPPLHLTSLTKDGSTCHQSSLSKSYISECANDNQFHLHLACSSHQRTLDLQLLCVGTWIDGFHTYFVTRILSKPPNIDSQYACFHLVTRQEDLSTSVSLSMATDDSCRDLNSKYMPIIMTLSSPNRHKENESNRTCTFPEEFQQSNWYSLNRSIQMIIKHTDIELVNFKDSGSNQRFHCLQTRHRSDYRIRSFNNCHMTEECLHIHRRTHNVIELVFHDCTANGDKRKVTFVTKSRYFTSCPTSIGHLLLETNHYHHHRQIILRKQAFQMSVGCDNREKLMIYQTEKDPEYRLLTQTDTCLASWQSDDHSTIYLIAQSIYSNASYCLSFQMSDSIIIRNNSHDCSFNNLKDETSISIYSARLLNPCSQSTQIRFQPIVFYLTMCVLLIIHSKQ</sequence>
<feature type="compositionally biased region" description="Polar residues" evidence="1">
    <location>
        <begin position="304"/>
        <end position="314"/>
    </location>
</feature>
<dbReference type="PANTHER" id="PTHR22255">
    <property type="entry name" value="LP06548P"/>
    <property type="match status" value="1"/>
</dbReference>
<dbReference type="InterPro" id="IPR002589">
    <property type="entry name" value="Macro_dom"/>
</dbReference>
<evidence type="ECO:0000313" key="3">
    <source>
        <dbReference type="EMBL" id="CAF0763174.1"/>
    </source>
</evidence>
<feature type="compositionally biased region" description="Basic and acidic residues" evidence="1">
    <location>
        <begin position="10"/>
        <end position="36"/>
    </location>
</feature>
<dbReference type="SUPFAM" id="SSF52949">
    <property type="entry name" value="Macro domain-like"/>
    <property type="match status" value="1"/>
</dbReference>
<feature type="region of interest" description="Disordered" evidence="1">
    <location>
        <begin position="267"/>
        <end position="400"/>
    </location>
</feature>
<protein>
    <recommendedName>
        <fullName evidence="2">Macro domain-containing protein</fullName>
    </recommendedName>
</protein>
<dbReference type="AlphaFoldDB" id="A0A813Q7T2"/>
<dbReference type="InterPro" id="IPR043472">
    <property type="entry name" value="Macro_dom-like"/>
</dbReference>
<evidence type="ECO:0000259" key="2">
    <source>
        <dbReference type="PROSITE" id="PS51154"/>
    </source>
</evidence>